<dbReference type="GO" id="GO:0051382">
    <property type="term" value="P:kinetochore assembly"/>
    <property type="evidence" value="ECO:0007669"/>
    <property type="project" value="InterPro"/>
</dbReference>
<dbReference type="InterPro" id="IPR040034">
    <property type="entry name" value="CENP-H"/>
</dbReference>
<dbReference type="Pfam" id="PF05837">
    <property type="entry name" value="CENP-H"/>
    <property type="match status" value="1"/>
</dbReference>
<evidence type="ECO:0000313" key="11">
    <source>
        <dbReference type="Proteomes" id="UP000799437"/>
    </source>
</evidence>
<evidence type="ECO:0000256" key="7">
    <source>
        <dbReference type="ARBA" id="ARBA00025735"/>
    </source>
</evidence>
<dbReference type="EMBL" id="ML996567">
    <property type="protein sequence ID" value="KAF2761002.1"/>
    <property type="molecule type" value="Genomic_DNA"/>
</dbReference>
<dbReference type="AlphaFoldDB" id="A0A6A6WDU8"/>
<name>A0A6A6WDU8_9PEZI</name>
<evidence type="ECO:0000313" key="10">
    <source>
        <dbReference type="EMBL" id="KAF2761002.1"/>
    </source>
</evidence>
<evidence type="ECO:0000259" key="9">
    <source>
        <dbReference type="Pfam" id="PF05837"/>
    </source>
</evidence>
<evidence type="ECO:0000256" key="6">
    <source>
        <dbReference type="ARBA" id="ARBA00023328"/>
    </source>
</evidence>
<protein>
    <recommendedName>
        <fullName evidence="9">Centromere protein H C-terminal domain-containing protein</fullName>
    </recommendedName>
</protein>
<evidence type="ECO:0000256" key="5">
    <source>
        <dbReference type="ARBA" id="ARBA00023242"/>
    </source>
</evidence>
<evidence type="ECO:0000256" key="8">
    <source>
        <dbReference type="SAM" id="MobiDB-lite"/>
    </source>
</evidence>
<accession>A0A6A6WDU8</accession>
<dbReference type="Proteomes" id="UP000799437">
    <property type="component" value="Unassembled WGS sequence"/>
</dbReference>
<gene>
    <name evidence="10" type="ORF">EJ05DRAFT_535868</name>
</gene>
<dbReference type="PANTHER" id="PTHR48122:SF1">
    <property type="entry name" value="CENTROMERE PROTEIN H"/>
    <property type="match status" value="1"/>
</dbReference>
<dbReference type="PANTHER" id="PTHR48122">
    <property type="entry name" value="CENTROMERE PROTEIN H"/>
    <property type="match status" value="1"/>
</dbReference>
<keyword evidence="5" id="KW-0539">Nucleus</keyword>
<keyword evidence="6" id="KW-0137">Centromere</keyword>
<keyword evidence="4" id="KW-0995">Kinetochore</keyword>
<keyword evidence="3" id="KW-0158">Chromosome</keyword>
<sequence>MDEPKLPSHNGFSDESRSYKDLTQTPNNDALVLSERERQALSLWDQTEELRIESALLEMRLSGQIPEPSNVSDDVLEQRLISVEREALAARSRYLLRNKIVHSVLVTDPVIKAVHGGPNTSTVERRLFPVINERDILSMIHGSLASQTVLTTSYVASAERDYAFLMQENRTIAQELLGLANDLKAQVPDEIQDAGLRKQAMEAQAELLSARKRWRVMKSVVAAMIVGSGINWADSEAMTALVLDDEGELG</sequence>
<comment type="similarity">
    <text evidence="7">Belongs to the CENP-H/MCM16 family.</text>
</comment>
<dbReference type="GO" id="GO:0005634">
    <property type="term" value="C:nucleus"/>
    <property type="evidence" value="ECO:0007669"/>
    <property type="project" value="UniProtKB-SubCell"/>
</dbReference>
<evidence type="ECO:0000256" key="2">
    <source>
        <dbReference type="ARBA" id="ARBA00004629"/>
    </source>
</evidence>
<evidence type="ECO:0000256" key="4">
    <source>
        <dbReference type="ARBA" id="ARBA00022838"/>
    </source>
</evidence>
<dbReference type="OrthoDB" id="2274804at2759"/>
<feature type="compositionally biased region" description="Basic and acidic residues" evidence="8">
    <location>
        <begin position="1"/>
        <end position="20"/>
    </location>
</feature>
<dbReference type="RefSeq" id="XP_033603453.1">
    <property type="nucleotide sequence ID" value="XM_033749274.1"/>
</dbReference>
<dbReference type="GO" id="GO:0043515">
    <property type="term" value="F:kinetochore binding"/>
    <property type="evidence" value="ECO:0007669"/>
    <property type="project" value="TreeGrafter"/>
</dbReference>
<evidence type="ECO:0000256" key="1">
    <source>
        <dbReference type="ARBA" id="ARBA00004123"/>
    </source>
</evidence>
<feature type="region of interest" description="Disordered" evidence="8">
    <location>
        <begin position="1"/>
        <end position="28"/>
    </location>
</feature>
<organism evidence="10 11">
    <name type="scientific">Pseudovirgaria hyperparasitica</name>
    <dbReference type="NCBI Taxonomy" id="470096"/>
    <lineage>
        <taxon>Eukaryota</taxon>
        <taxon>Fungi</taxon>
        <taxon>Dikarya</taxon>
        <taxon>Ascomycota</taxon>
        <taxon>Pezizomycotina</taxon>
        <taxon>Dothideomycetes</taxon>
        <taxon>Dothideomycetes incertae sedis</taxon>
        <taxon>Acrospermales</taxon>
        <taxon>Acrospermaceae</taxon>
        <taxon>Pseudovirgaria</taxon>
    </lineage>
</organism>
<keyword evidence="11" id="KW-1185">Reference proteome</keyword>
<proteinExistence type="inferred from homology"/>
<comment type="subcellular location">
    <subcellularLocation>
        <location evidence="2">Chromosome</location>
        <location evidence="2">Centromere</location>
        <location evidence="2">Kinetochore</location>
    </subcellularLocation>
    <subcellularLocation>
        <location evidence="1">Nucleus</location>
    </subcellularLocation>
</comment>
<reference evidence="10" key="1">
    <citation type="journal article" date="2020" name="Stud. Mycol.">
        <title>101 Dothideomycetes genomes: a test case for predicting lifestyles and emergence of pathogens.</title>
        <authorList>
            <person name="Haridas S."/>
            <person name="Albert R."/>
            <person name="Binder M."/>
            <person name="Bloem J."/>
            <person name="Labutti K."/>
            <person name="Salamov A."/>
            <person name="Andreopoulos B."/>
            <person name="Baker S."/>
            <person name="Barry K."/>
            <person name="Bills G."/>
            <person name="Bluhm B."/>
            <person name="Cannon C."/>
            <person name="Castanera R."/>
            <person name="Culley D."/>
            <person name="Daum C."/>
            <person name="Ezra D."/>
            <person name="Gonzalez J."/>
            <person name="Henrissat B."/>
            <person name="Kuo A."/>
            <person name="Liang C."/>
            <person name="Lipzen A."/>
            <person name="Lutzoni F."/>
            <person name="Magnuson J."/>
            <person name="Mondo S."/>
            <person name="Nolan M."/>
            <person name="Ohm R."/>
            <person name="Pangilinan J."/>
            <person name="Park H.-J."/>
            <person name="Ramirez L."/>
            <person name="Alfaro M."/>
            <person name="Sun H."/>
            <person name="Tritt A."/>
            <person name="Yoshinaga Y."/>
            <person name="Zwiers L.-H."/>
            <person name="Turgeon B."/>
            <person name="Goodwin S."/>
            <person name="Spatafora J."/>
            <person name="Crous P."/>
            <person name="Grigoriev I."/>
        </authorList>
    </citation>
    <scope>NUCLEOTIDE SEQUENCE</scope>
    <source>
        <strain evidence="10">CBS 121739</strain>
    </source>
</reference>
<dbReference type="InterPro" id="IPR008426">
    <property type="entry name" value="CENP-H_C"/>
</dbReference>
<dbReference type="GO" id="GO:0000776">
    <property type="term" value="C:kinetochore"/>
    <property type="evidence" value="ECO:0007669"/>
    <property type="project" value="UniProtKB-KW"/>
</dbReference>
<dbReference type="GO" id="GO:0007059">
    <property type="term" value="P:chromosome segregation"/>
    <property type="evidence" value="ECO:0007669"/>
    <property type="project" value="TreeGrafter"/>
</dbReference>
<dbReference type="GO" id="GO:0007052">
    <property type="term" value="P:mitotic spindle organization"/>
    <property type="evidence" value="ECO:0007669"/>
    <property type="project" value="TreeGrafter"/>
</dbReference>
<dbReference type="GeneID" id="54490328"/>
<feature type="domain" description="Centromere protein H C-terminal" evidence="9">
    <location>
        <begin position="39"/>
        <end position="246"/>
    </location>
</feature>
<evidence type="ECO:0000256" key="3">
    <source>
        <dbReference type="ARBA" id="ARBA00022454"/>
    </source>
</evidence>